<dbReference type="EMBL" id="JAQQAL010000019">
    <property type="protein sequence ID" value="MDC7226921.1"/>
    <property type="molecule type" value="Genomic_DNA"/>
</dbReference>
<dbReference type="PANTHER" id="PTHR30469:SF15">
    <property type="entry name" value="HLYD FAMILY OF SECRETION PROTEINS"/>
    <property type="match status" value="1"/>
</dbReference>
<proteinExistence type="predicted"/>
<accession>A0AAJ1MKL1</accession>
<dbReference type="Gene3D" id="2.40.30.170">
    <property type="match status" value="1"/>
</dbReference>
<dbReference type="Proteomes" id="UP001221217">
    <property type="component" value="Unassembled WGS sequence"/>
</dbReference>
<protein>
    <submittedName>
        <fullName evidence="2">Efflux RND transporter periplasmic adaptor subunit</fullName>
    </submittedName>
</protein>
<dbReference type="GO" id="GO:0015562">
    <property type="term" value="F:efflux transmembrane transporter activity"/>
    <property type="evidence" value="ECO:0007669"/>
    <property type="project" value="TreeGrafter"/>
</dbReference>
<feature type="transmembrane region" description="Helical" evidence="1">
    <location>
        <begin position="6"/>
        <end position="25"/>
    </location>
</feature>
<gene>
    <name evidence="2" type="ORF">PQJ61_09175</name>
</gene>
<evidence type="ECO:0000313" key="2">
    <source>
        <dbReference type="EMBL" id="MDC7226921.1"/>
    </source>
</evidence>
<sequence>MNRKKIIIFAVVLAVIAAIVTVSIISKNRQRPMEVSAVDVILQDFIREVTANGDINSREYTRIFAAVSASVDEVTAEEGELIEKDSIIIRLNRESLENNLINAENAVINARMIVRSELLNLRGAYSSALAGWAQTEREWERTSELHKIGSVSDEELKLVEEQLIIAEETLESARQKLNFREGRELDDNRINNFKTDDEIVESSPEVKKALSDYDISLKNLKYYEIKTDSGGTLTALNVDKNSVVEPGMLMAEIHDEQQLIVEAMIDEVDLSYIKTGQEVKIISDSFLGTEIAGRVSKIAPIIRKVGDSRVCEIEVDLLENPDGAARIGASASIFIIVDKRLQQPAIPVEAYFIEENEKYIFVLIPLEDEDPENPGYFKVEKRRIETGILDIENIEVTDGLAAGELILSGRVPGVEDGMEVMLADEKNKKNKNEDK</sequence>
<dbReference type="SUPFAM" id="SSF111369">
    <property type="entry name" value="HlyD-like secretion proteins"/>
    <property type="match status" value="1"/>
</dbReference>
<keyword evidence="1" id="KW-1133">Transmembrane helix</keyword>
<reference evidence="2 3" key="1">
    <citation type="submission" date="2022-12" db="EMBL/GenBank/DDBJ databases">
        <title>Metagenome assembled genome from gulf of manar.</title>
        <authorList>
            <person name="Kohli P."/>
            <person name="Pk S."/>
            <person name="Venkata Ramana C."/>
            <person name="Sasikala C."/>
        </authorList>
    </citation>
    <scope>NUCLEOTIDE SEQUENCE [LARGE SCALE GENOMIC DNA]</scope>
    <source>
        <strain evidence="2">JB008</strain>
    </source>
</reference>
<name>A0AAJ1MKL1_9SPIO</name>
<keyword evidence="1" id="KW-0812">Transmembrane</keyword>
<evidence type="ECO:0000313" key="3">
    <source>
        <dbReference type="Proteomes" id="UP001221217"/>
    </source>
</evidence>
<dbReference type="Gene3D" id="2.40.420.20">
    <property type="match status" value="1"/>
</dbReference>
<keyword evidence="1" id="KW-0472">Membrane</keyword>
<comment type="caution">
    <text evidence="2">The sequence shown here is derived from an EMBL/GenBank/DDBJ whole genome shotgun (WGS) entry which is preliminary data.</text>
</comment>
<organism evidence="2 3">
    <name type="scientific">Candidatus Thalassospirochaeta sargassi</name>
    <dbReference type="NCBI Taxonomy" id="3119039"/>
    <lineage>
        <taxon>Bacteria</taxon>
        <taxon>Pseudomonadati</taxon>
        <taxon>Spirochaetota</taxon>
        <taxon>Spirochaetia</taxon>
        <taxon>Spirochaetales</taxon>
        <taxon>Spirochaetaceae</taxon>
        <taxon>Candidatus Thalassospirochaeta</taxon>
    </lineage>
</organism>
<dbReference type="GO" id="GO:1990281">
    <property type="term" value="C:efflux pump complex"/>
    <property type="evidence" value="ECO:0007669"/>
    <property type="project" value="TreeGrafter"/>
</dbReference>
<evidence type="ECO:0000256" key="1">
    <source>
        <dbReference type="SAM" id="Phobius"/>
    </source>
</evidence>
<dbReference type="AlphaFoldDB" id="A0AAJ1MKL1"/>
<dbReference type="PANTHER" id="PTHR30469">
    <property type="entry name" value="MULTIDRUG RESISTANCE PROTEIN MDTA"/>
    <property type="match status" value="1"/>
</dbReference>